<feature type="transmembrane region" description="Helical" evidence="2">
    <location>
        <begin position="176"/>
        <end position="197"/>
    </location>
</feature>
<evidence type="ECO:0000256" key="2">
    <source>
        <dbReference type="SAM" id="Phobius"/>
    </source>
</evidence>
<keyword evidence="2" id="KW-1133">Transmembrane helix</keyword>
<dbReference type="EMBL" id="VXIV02000590">
    <property type="protein sequence ID" value="KAF6037300.1"/>
    <property type="molecule type" value="Genomic_DNA"/>
</dbReference>
<proteinExistence type="predicted"/>
<organism evidence="3 4">
    <name type="scientific">Bugula neritina</name>
    <name type="common">Brown bryozoan</name>
    <name type="synonym">Sertularia neritina</name>
    <dbReference type="NCBI Taxonomy" id="10212"/>
    <lineage>
        <taxon>Eukaryota</taxon>
        <taxon>Metazoa</taxon>
        <taxon>Spiralia</taxon>
        <taxon>Lophotrochozoa</taxon>
        <taxon>Bryozoa</taxon>
        <taxon>Gymnolaemata</taxon>
        <taxon>Cheilostomatida</taxon>
        <taxon>Flustrina</taxon>
        <taxon>Buguloidea</taxon>
        <taxon>Bugulidae</taxon>
        <taxon>Bugula</taxon>
    </lineage>
</organism>
<evidence type="ECO:0000313" key="3">
    <source>
        <dbReference type="EMBL" id="KAF6037300.1"/>
    </source>
</evidence>
<name>A0A7J7KF65_BUGNE</name>
<comment type="caution">
    <text evidence="3">The sequence shown here is derived from an EMBL/GenBank/DDBJ whole genome shotgun (WGS) entry which is preliminary data.</text>
</comment>
<evidence type="ECO:0000256" key="1">
    <source>
        <dbReference type="SAM" id="MobiDB-lite"/>
    </source>
</evidence>
<keyword evidence="2" id="KW-0812">Transmembrane</keyword>
<dbReference type="Proteomes" id="UP000593567">
    <property type="component" value="Unassembled WGS sequence"/>
</dbReference>
<feature type="compositionally biased region" description="Low complexity" evidence="1">
    <location>
        <begin position="7"/>
        <end position="18"/>
    </location>
</feature>
<protein>
    <submittedName>
        <fullName evidence="3">Uncharacterized protein</fullName>
    </submittedName>
</protein>
<keyword evidence="4" id="KW-1185">Reference proteome</keyword>
<evidence type="ECO:0000313" key="4">
    <source>
        <dbReference type="Proteomes" id="UP000593567"/>
    </source>
</evidence>
<gene>
    <name evidence="3" type="ORF">EB796_004380</name>
</gene>
<accession>A0A7J7KF65</accession>
<sequence>MTTTHLSASTQSSIATSSGNDSSTFTQMLNSTSSLMTALQDNATTTISVMNNATYSTNETSSVSSITLSATIQDANSSFPTTTTSILPSSTEAMLNMTTSQMINATKTSLMDTSTSANSTFSVADVTTVREKALTTLSSITETTMSTLASLAPTNNQDQEQTTILEVGKDIYKDPLIAMSVIACLLFLVLIIILVMWCKHRGKTEYKTVMVTPKSKKHGADKSKEFDDVEKQNKLSIELIKREGHVKSGVDNPTYQTAGCEE</sequence>
<reference evidence="3" key="1">
    <citation type="submission" date="2020-06" db="EMBL/GenBank/DDBJ databases">
        <title>Draft genome of Bugula neritina, a colonial animal packing powerful symbionts and potential medicines.</title>
        <authorList>
            <person name="Rayko M."/>
        </authorList>
    </citation>
    <scope>NUCLEOTIDE SEQUENCE [LARGE SCALE GENOMIC DNA]</scope>
    <source>
        <strain evidence="3">Kwan_BN1</strain>
    </source>
</reference>
<dbReference type="AlphaFoldDB" id="A0A7J7KF65"/>
<keyword evidence="2" id="KW-0472">Membrane</keyword>
<feature type="region of interest" description="Disordered" evidence="1">
    <location>
        <begin position="1"/>
        <end position="22"/>
    </location>
</feature>